<evidence type="ECO:0000313" key="2">
    <source>
        <dbReference type="EMBL" id="MBS3850608.1"/>
    </source>
</evidence>
<organism evidence="2 3">
    <name type="scientific">Devosia litorisediminis</name>
    <dbReference type="NCBI Taxonomy" id="2829817"/>
    <lineage>
        <taxon>Bacteria</taxon>
        <taxon>Pseudomonadati</taxon>
        <taxon>Pseudomonadota</taxon>
        <taxon>Alphaproteobacteria</taxon>
        <taxon>Hyphomicrobiales</taxon>
        <taxon>Devosiaceae</taxon>
        <taxon>Devosia</taxon>
    </lineage>
</organism>
<evidence type="ECO:0000256" key="1">
    <source>
        <dbReference type="SAM" id="Phobius"/>
    </source>
</evidence>
<accession>A0A942E9I5</accession>
<dbReference type="RefSeq" id="WP_212660242.1">
    <property type="nucleotide sequence ID" value="NZ_JAGXTP010000004.1"/>
</dbReference>
<keyword evidence="1" id="KW-0472">Membrane</keyword>
<dbReference type="Proteomes" id="UP000678281">
    <property type="component" value="Unassembled WGS sequence"/>
</dbReference>
<keyword evidence="1" id="KW-1133">Transmembrane helix</keyword>
<dbReference type="AlphaFoldDB" id="A0A942E9I5"/>
<evidence type="ECO:0000313" key="3">
    <source>
        <dbReference type="Proteomes" id="UP000678281"/>
    </source>
</evidence>
<protein>
    <recommendedName>
        <fullName evidence="4">LPS export ABC transporter periplasmic protein LptC</fullName>
    </recommendedName>
</protein>
<sequence>MAAAAMNLQADAAQRQAIYRRLEARNRIVAILRVGVPALGVLVLVSLLGQIYVSSLTSRFGVGRIEVTRDSVSIETPEYSGVLDNGTTYRVWAEQAQASIDATDQIALTQGILSMVRTNGVETRINARHAMLDTGAETVTIVGLAEIAESTGTTGTIIDSVFDYATQTLVGRGAVHIDYADGSTLDGVGMTYDATQAVWTFSNANVTLPSTPGSDIP</sequence>
<reference evidence="2" key="1">
    <citation type="submission" date="2021-04" db="EMBL/GenBank/DDBJ databases">
        <title>Devosia litorisediminis sp. nov., isolated from a sand dune.</title>
        <authorList>
            <person name="Park S."/>
            <person name="Yoon J.-H."/>
        </authorList>
    </citation>
    <scope>NUCLEOTIDE SEQUENCE</scope>
    <source>
        <strain evidence="2">BSSL-BM10</strain>
    </source>
</reference>
<proteinExistence type="predicted"/>
<comment type="caution">
    <text evidence="2">The sequence shown here is derived from an EMBL/GenBank/DDBJ whole genome shotgun (WGS) entry which is preliminary data.</text>
</comment>
<feature type="transmembrane region" description="Helical" evidence="1">
    <location>
        <begin position="30"/>
        <end position="53"/>
    </location>
</feature>
<gene>
    <name evidence="2" type="ORF">KD146_18055</name>
</gene>
<name>A0A942E9I5_9HYPH</name>
<keyword evidence="3" id="KW-1185">Reference proteome</keyword>
<evidence type="ECO:0008006" key="4">
    <source>
        <dbReference type="Google" id="ProtNLM"/>
    </source>
</evidence>
<dbReference type="EMBL" id="JAGXTP010000004">
    <property type="protein sequence ID" value="MBS3850608.1"/>
    <property type="molecule type" value="Genomic_DNA"/>
</dbReference>
<keyword evidence="1" id="KW-0812">Transmembrane</keyword>